<protein>
    <submittedName>
        <fullName evidence="1">Uncharacterized protein</fullName>
    </submittedName>
</protein>
<proteinExistence type="predicted"/>
<gene>
    <name evidence="1" type="ORF">LCGC14_2628150</name>
</gene>
<dbReference type="AlphaFoldDB" id="A0A0F9A121"/>
<evidence type="ECO:0000313" key="1">
    <source>
        <dbReference type="EMBL" id="KKL00880.1"/>
    </source>
</evidence>
<reference evidence="1" key="1">
    <citation type="journal article" date="2015" name="Nature">
        <title>Complex archaea that bridge the gap between prokaryotes and eukaryotes.</title>
        <authorList>
            <person name="Spang A."/>
            <person name="Saw J.H."/>
            <person name="Jorgensen S.L."/>
            <person name="Zaremba-Niedzwiedzka K."/>
            <person name="Martijn J."/>
            <person name="Lind A.E."/>
            <person name="van Eijk R."/>
            <person name="Schleper C."/>
            <person name="Guy L."/>
            <person name="Ettema T.J."/>
        </authorList>
    </citation>
    <scope>NUCLEOTIDE SEQUENCE</scope>
</reference>
<dbReference type="EMBL" id="LAZR01045009">
    <property type="protein sequence ID" value="KKL00880.1"/>
    <property type="molecule type" value="Genomic_DNA"/>
</dbReference>
<organism evidence="1">
    <name type="scientific">marine sediment metagenome</name>
    <dbReference type="NCBI Taxonomy" id="412755"/>
    <lineage>
        <taxon>unclassified sequences</taxon>
        <taxon>metagenomes</taxon>
        <taxon>ecological metagenomes</taxon>
    </lineage>
</organism>
<comment type="caution">
    <text evidence="1">The sequence shown here is derived from an EMBL/GenBank/DDBJ whole genome shotgun (WGS) entry which is preliminary data.</text>
</comment>
<name>A0A0F9A121_9ZZZZ</name>
<sequence length="110" mass="12195">MSGHVELWKWNHITEEWEKAPAVVTIKRMAAIGQVIAGAHKLYWLNLNPSAGNSLLELTDDTAGGGAVLYDCFHTAKEAHVHSFNPPMPFDDGIYLETFTNMTSVTFGYV</sequence>
<accession>A0A0F9A121</accession>